<dbReference type="Gene3D" id="1.10.3290.10">
    <property type="entry name" value="Fido-like domain"/>
    <property type="match status" value="1"/>
</dbReference>
<reference evidence="3 4" key="1">
    <citation type="submission" date="2020-03" db="EMBL/GenBank/DDBJ databases">
        <title>Sequencing the genomes of 1000 actinobacteria strains.</title>
        <authorList>
            <person name="Klenk H.-P."/>
        </authorList>
    </citation>
    <scope>NUCLEOTIDE SEQUENCE [LARGE SCALE GENOMIC DNA]</scope>
    <source>
        <strain evidence="3 4">DSM 16403</strain>
    </source>
</reference>
<sequence>MAEQAIVEMVRFDAEMGAGTAPFANLLLRSESAASSQIENLTAGSRKIALAGLGDTSSGNARLIMSNVAAMKAALDLSDDLSVQNIREMHRALMLESEPDIAGQIRESQVWIHGSSPHTADFVPPHHERVTAALEDLAEFMQRDDVPALTQSAIAHAQFETIRPFADGNGRTGRAIVGSILRNKNVTERVTIPVSSGLLTDTATYFESLTAYREGDIQPIVELFAESTFRAIDNGRQLGAEIEEARNEYKGRVMHSKSKVAHDVVDFLTSEPAITAQMLKHRTDASESAVYRAMEVLLDAEVLKPAGKVKGMAVYIATDIIDALDDFAARAGRRQRH</sequence>
<dbReference type="PANTHER" id="PTHR13504:SF38">
    <property type="entry name" value="FIDO DOMAIN-CONTAINING PROTEIN"/>
    <property type="match status" value="1"/>
</dbReference>
<proteinExistence type="predicted"/>
<name>A0A846RQT3_9MICC</name>
<dbReference type="EMBL" id="JAATJL010000001">
    <property type="protein sequence ID" value="NJC21456.1"/>
    <property type="molecule type" value="Genomic_DNA"/>
</dbReference>
<evidence type="ECO:0000313" key="3">
    <source>
        <dbReference type="EMBL" id="NJC21456.1"/>
    </source>
</evidence>
<keyword evidence="1" id="KW-0547">Nucleotide-binding</keyword>
<dbReference type="PROSITE" id="PS51459">
    <property type="entry name" value="FIDO"/>
    <property type="match status" value="1"/>
</dbReference>
<evidence type="ECO:0000259" key="2">
    <source>
        <dbReference type="PROSITE" id="PS51459"/>
    </source>
</evidence>
<keyword evidence="4" id="KW-1185">Reference proteome</keyword>
<organism evidence="3 4">
    <name type="scientific">Arthrobacter pigmenti</name>
    <dbReference type="NCBI Taxonomy" id="271432"/>
    <lineage>
        <taxon>Bacteria</taxon>
        <taxon>Bacillati</taxon>
        <taxon>Actinomycetota</taxon>
        <taxon>Actinomycetes</taxon>
        <taxon>Micrococcales</taxon>
        <taxon>Micrococcaceae</taxon>
        <taxon>Arthrobacter</taxon>
    </lineage>
</organism>
<protein>
    <submittedName>
        <fullName evidence="3">Fic family protein</fullName>
    </submittedName>
</protein>
<dbReference type="RefSeq" id="WP_245192231.1">
    <property type="nucleotide sequence ID" value="NZ_JAATJL010000001.1"/>
</dbReference>
<dbReference type="Proteomes" id="UP000547458">
    <property type="component" value="Unassembled WGS sequence"/>
</dbReference>
<accession>A0A846RQT3</accession>
<evidence type="ECO:0000313" key="4">
    <source>
        <dbReference type="Proteomes" id="UP000547458"/>
    </source>
</evidence>
<dbReference type="InterPro" id="IPR036597">
    <property type="entry name" value="Fido-like_dom_sf"/>
</dbReference>
<dbReference type="Pfam" id="PF02661">
    <property type="entry name" value="Fic"/>
    <property type="match status" value="1"/>
</dbReference>
<dbReference type="PANTHER" id="PTHR13504">
    <property type="entry name" value="FIDO DOMAIN-CONTAINING PROTEIN DDB_G0283145"/>
    <property type="match status" value="1"/>
</dbReference>
<gene>
    <name evidence="3" type="ORF">BJ994_000532</name>
</gene>
<dbReference type="AlphaFoldDB" id="A0A846RQT3"/>
<dbReference type="SUPFAM" id="SSF140931">
    <property type="entry name" value="Fic-like"/>
    <property type="match status" value="1"/>
</dbReference>
<feature type="domain" description="Fido" evidence="2">
    <location>
        <begin position="81"/>
        <end position="226"/>
    </location>
</feature>
<dbReference type="InterPro" id="IPR003812">
    <property type="entry name" value="Fido"/>
</dbReference>
<feature type="binding site" evidence="1">
    <location>
        <begin position="167"/>
        <end position="174"/>
    </location>
    <ligand>
        <name>ATP</name>
        <dbReference type="ChEBI" id="CHEBI:30616"/>
    </ligand>
</feature>
<dbReference type="InterPro" id="IPR040198">
    <property type="entry name" value="Fido_containing"/>
</dbReference>
<evidence type="ECO:0000256" key="1">
    <source>
        <dbReference type="PIRSR" id="PIRSR640198-2"/>
    </source>
</evidence>
<dbReference type="GO" id="GO:0005524">
    <property type="term" value="F:ATP binding"/>
    <property type="evidence" value="ECO:0007669"/>
    <property type="project" value="UniProtKB-KW"/>
</dbReference>
<comment type="caution">
    <text evidence="3">The sequence shown here is derived from an EMBL/GenBank/DDBJ whole genome shotgun (WGS) entry which is preliminary data.</text>
</comment>
<keyword evidence="1" id="KW-0067">ATP-binding</keyword>